<accession>A0ABD5ZKA7</accession>
<evidence type="ECO:0000313" key="4">
    <source>
        <dbReference type="Proteomes" id="UP001596398"/>
    </source>
</evidence>
<dbReference type="InterPro" id="IPR013783">
    <property type="entry name" value="Ig-like_fold"/>
</dbReference>
<feature type="region of interest" description="Disordered" evidence="1">
    <location>
        <begin position="614"/>
        <end position="738"/>
    </location>
</feature>
<feature type="compositionally biased region" description="Polar residues" evidence="1">
    <location>
        <begin position="214"/>
        <end position="233"/>
    </location>
</feature>
<dbReference type="SMART" id="SM00089">
    <property type="entry name" value="PKD"/>
    <property type="match status" value="3"/>
</dbReference>
<feature type="compositionally biased region" description="Basic and acidic residues" evidence="1">
    <location>
        <begin position="726"/>
        <end position="738"/>
    </location>
</feature>
<sequence>MRTQAAVAICVLLVTLPAMATASTPQNDPPLPDAGLDQTVRQGASVALDAGGSRDPDGELTDYAWRIEAPDGTAVSPDCAGCARTSFVADSVGTYTVTVTVTDDDGAARSDTLYVAVEAPPEGPSVSLSGETTPTVGERATYTAAVAAGDAPVASVTWSLDGQRLARRDTGTGPDTLSRAFDSSVPRTLTVTVRDENGRTATDTLDVTPAEPTGTPSATAETNTDPAPTTSDSRTPEPAPSPSLTLDGPTTVLAGDAADYTATTGAIPDGAAIRWDGAGSGTRVTRTWATAGTYTVSASTSARGETASDTLTVEVLDPSLEIEGPTELHAGMTGTFAVQGNDVPDGATLSWDDGGTGATVSRTWTEPGNYTLTVTTTVRGRVVSDTHTVEVVLNTTDRNDPPRVDIRDPGDISPGEEVTLTAEASDSDGRVVDVEWTPGRTVTVPEAGGDIVVVVNVTDDDGASASDRIRLSTTEGGSIVRQTDVRCFYTAPSQRERNAPSGGCRASWGESWTQQQVALDWSGTVGDYDVTWVRTDSQWNNETETGAASDPARECMACNGLTDNEPGSNPEVSERTDPTSDASDPLDPYSRNGETVRSDLTGDGTINIIDWNRRFDNDGVNGSGSDTAAPGGGTGNQLRGANGRTADTTAEPASDEHGGSAAATNDPSGVLQGGSGRTVGETAPTSPDPPDATPDAASADPGGTNGQRDADTSDGSVSRSADQSTDDYREEFTARLSI</sequence>
<evidence type="ECO:0000259" key="2">
    <source>
        <dbReference type="PROSITE" id="PS50093"/>
    </source>
</evidence>
<dbReference type="AlphaFoldDB" id="A0ABD5ZKA7"/>
<dbReference type="Proteomes" id="UP001596398">
    <property type="component" value="Unassembled WGS sequence"/>
</dbReference>
<reference evidence="3 4" key="1">
    <citation type="journal article" date="2019" name="Int. J. Syst. Evol. Microbiol.">
        <title>The Global Catalogue of Microorganisms (GCM) 10K type strain sequencing project: providing services to taxonomists for standard genome sequencing and annotation.</title>
        <authorList>
            <consortium name="The Broad Institute Genomics Platform"/>
            <consortium name="The Broad Institute Genome Sequencing Center for Infectious Disease"/>
            <person name="Wu L."/>
            <person name="Ma J."/>
        </authorList>
    </citation>
    <scope>NUCLEOTIDE SEQUENCE [LARGE SCALE GENOMIC DNA]</scope>
    <source>
        <strain evidence="3 4">DT85</strain>
    </source>
</reference>
<dbReference type="InterPro" id="IPR035986">
    <property type="entry name" value="PKD_dom_sf"/>
</dbReference>
<dbReference type="InterPro" id="IPR022409">
    <property type="entry name" value="PKD/Chitinase_dom"/>
</dbReference>
<dbReference type="Pfam" id="PF18911">
    <property type="entry name" value="PKD_4"/>
    <property type="match status" value="2"/>
</dbReference>
<dbReference type="SUPFAM" id="SSF49299">
    <property type="entry name" value="PKD domain"/>
    <property type="match status" value="2"/>
</dbReference>
<feature type="domain" description="PKD" evidence="2">
    <location>
        <begin position="317"/>
        <end position="377"/>
    </location>
</feature>
<feature type="compositionally biased region" description="Polar residues" evidence="1">
    <location>
        <begin position="713"/>
        <end position="723"/>
    </location>
</feature>
<dbReference type="RefSeq" id="WP_276234906.1">
    <property type="nucleotide sequence ID" value="NZ_CP119802.1"/>
</dbReference>
<dbReference type="EMBL" id="JBHTAP010000001">
    <property type="protein sequence ID" value="MFC7233913.1"/>
    <property type="molecule type" value="Genomic_DNA"/>
</dbReference>
<comment type="caution">
    <text evidence="3">The sequence shown here is derived from an EMBL/GenBank/DDBJ whole genome shotgun (WGS) entry which is preliminary data.</text>
</comment>
<dbReference type="GeneID" id="79265575"/>
<evidence type="ECO:0000313" key="3">
    <source>
        <dbReference type="EMBL" id="MFC7233913.1"/>
    </source>
</evidence>
<gene>
    <name evidence="3" type="ORF">ACFQJ4_01150</name>
</gene>
<proteinExistence type="predicted"/>
<feature type="region of interest" description="Disordered" evidence="1">
    <location>
        <begin position="188"/>
        <end position="251"/>
    </location>
</feature>
<protein>
    <submittedName>
        <fullName evidence="3">PKD domain-containing protein</fullName>
    </submittedName>
</protein>
<feature type="compositionally biased region" description="Polar residues" evidence="1">
    <location>
        <begin position="561"/>
        <end position="571"/>
    </location>
</feature>
<dbReference type="PROSITE" id="PS50093">
    <property type="entry name" value="PKD"/>
    <property type="match status" value="1"/>
</dbReference>
<evidence type="ECO:0000256" key="1">
    <source>
        <dbReference type="SAM" id="MobiDB-lite"/>
    </source>
</evidence>
<dbReference type="InterPro" id="IPR000601">
    <property type="entry name" value="PKD_dom"/>
</dbReference>
<keyword evidence="4" id="KW-1185">Reference proteome</keyword>
<organism evidence="3 4">
    <name type="scientific">Halosegnis marinus</name>
    <dbReference type="NCBI Taxonomy" id="3034023"/>
    <lineage>
        <taxon>Archaea</taxon>
        <taxon>Methanobacteriati</taxon>
        <taxon>Methanobacteriota</taxon>
        <taxon>Stenosarchaea group</taxon>
        <taxon>Halobacteria</taxon>
        <taxon>Halobacteriales</taxon>
        <taxon>Natronomonadaceae</taxon>
        <taxon>Halosegnis</taxon>
    </lineage>
</organism>
<name>A0ABD5ZKA7_9EURY</name>
<dbReference type="Gene3D" id="2.60.40.10">
    <property type="entry name" value="Immunoglobulins"/>
    <property type="match status" value="2"/>
</dbReference>
<feature type="region of interest" description="Disordered" evidence="1">
    <location>
        <begin position="557"/>
        <end position="602"/>
    </location>
</feature>